<dbReference type="Gene3D" id="1.10.1200.10">
    <property type="entry name" value="ACP-like"/>
    <property type="match status" value="1"/>
</dbReference>
<dbReference type="GeneID" id="22111550"/>
<accession>A0A097EYB6</accession>
<dbReference type="Proteomes" id="UP000029889">
    <property type="component" value="Segment"/>
</dbReference>
<organism evidence="1 2">
    <name type="scientific">Escherichia phage 121Q</name>
    <dbReference type="NCBI Taxonomy" id="1555202"/>
    <lineage>
        <taxon>Viruses</taxon>
        <taxon>Duplodnaviria</taxon>
        <taxon>Heunggongvirae</taxon>
        <taxon>Uroviricota</taxon>
        <taxon>Caudoviricetes</taxon>
        <taxon>Asteriusvirus</taxon>
        <taxon>Asteriusvirus av121Q</taxon>
    </lineage>
</organism>
<evidence type="ECO:0000313" key="1">
    <source>
        <dbReference type="EMBL" id="AIT14400.1"/>
    </source>
</evidence>
<dbReference type="KEGG" id="vg:22111550"/>
<dbReference type="EMBL" id="KM507819">
    <property type="protein sequence ID" value="AIT14400.1"/>
    <property type="molecule type" value="Genomic_DNA"/>
</dbReference>
<evidence type="ECO:0000313" key="2">
    <source>
        <dbReference type="Proteomes" id="UP000029889"/>
    </source>
</evidence>
<dbReference type="InterPro" id="IPR036736">
    <property type="entry name" value="ACP-like_sf"/>
</dbReference>
<evidence type="ECO:0008006" key="3">
    <source>
        <dbReference type="Google" id="ProtNLM"/>
    </source>
</evidence>
<keyword evidence="2" id="KW-1185">Reference proteome</keyword>
<dbReference type="SUPFAM" id="SSF47336">
    <property type="entry name" value="ACP-like"/>
    <property type="match status" value="1"/>
</dbReference>
<reference evidence="1 2" key="1">
    <citation type="submission" date="2014-09" db="EMBL/GenBank/DDBJ databases">
        <authorList>
            <person name="Lapin J.S."/>
            <person name="Pope W.H."/>
            <person name="Hua J."/>
            <person name="Ford M.E."/>
            <person name="Conway J.F."/>
            <person name="Hatfull G.F."/>
            <person name="Hendrix R.W."/>
        </authorList>
    </citation>
    <scope>NUCLEOTIDE SEQUENCE [LARGE SCALE GENOMIC DNA]</scope>
</reference>
<dbReference type="RefSeq" id="YP_009102097.1">
    <property type="nucleotide sequence ID" value="NC_025447.1"/>
</dbReference>
<gene>
    <name evidence="1" type="primary">510</name>
    <name evidence="1" type="ORF">PBI_121Q_510</name>
</gene>
<name>A0A097EYB6_9CAUD</name>
<proteinExistence type="predicted"/>
<sequence>MLNERIKNALHVLNQEVNSIHKSTDRYKVMHEIKQELESINKGEWWYLQPEYQTRELNDVEKEIVKFITTRYCDTSENDVSANFNLTKLEVEEKFHFDWLDWIEMVMELEEKFNVEVDEKFENNETKLYELVEHIQKML</sequence>
<protein>
    <recommendedName>
        <fullName evidence="3">Acyl carrier protein</fullName>
    </recommendedName>
</protein>